<evidence type="ECO:0000256" key="1">
    <source>
        <dbReference type="SAM" id="SignalP"/>
    </source>
</evidence>
<feature type="chain" id="PRO_5016414429" description="DUF306 domain-containing protein" evidence="1">
    <location>
        <begin position="24"/>
        <end position="250"/>
    </location>
</feature>
<sequence>MFALSRRTLLALPLGALPVVARAQSGTIRGSATYHERMALPPGAVLHLRLEDVSRHGAPALLIAEAQIPITGQVPIAFALAYEPARIEERFTYALRAEILLDGRVLFRTDPIHPVLTRGAEEQIELLLVRARESAAPAAPALVGPVWIAEDIAGRGVVDRSRTSMSFGADGRVSGLGGCNRYNGGYTLDGASLRFGPVAGTMMACPPALAEQEQRFHAALAQVRGWRIANGLLHLTDEAGGTVIRLSSDG</sequence>
<dbReference type="InterPro" id="IPR053196">
    <property type="entry name" value="Lipoprotein_YbaY-like"/>
</dbReference>
<dbReference type="InterPro" id="IPR039366">
    <property type="entry name" value="Pilotin"/>
</dbReference>
<dbReference type="Gene3D" id="2.40.128.270">
    <property type="match status" value="1"/>
</dbReference>
<dbReference type="PANTHER" id="PTHR38013:SF1">
    <property type="entry name" value="GLYCOPROTEIN_POLYSACCHARIDE METABOLISM"/>
    <property type="match status" value="1"/>
</dbReference>
<protein>
    <recommendedName>
        <fullName evidence="2">DUF306 domain-containing protein</fullName>
    </recommendedName>
</protein>
<gene>
    <name evidence="3" type="ORF">DFH01_19590</name>
</gene>
<dbReference type="Proteomes" id="UP000245765">
    <property type="component" value="Unassembled WGS sequence"/>
</dbReference>
<comment type="caution">
    <text evidence="3">The sequence shown here is derived from an EMBL/GenBank/DDBJ whole genome shotgun (WGS) entry which is preliminary data.</text>
</comment>
<reference evidence="4" key="1">
    <citation type="submission" date="2018-05" db="EMBL/GenBank/DDBJ databases">
        <authorList>
            <person name="Du Z."/>
            <person name="Wang X."/>
        </authorList>
    </citation>
    <scope>NUCLEOTIDE SEQUENCE [LARGE SCALE GENOMIC DNA]</scope>
    <source>
        <strain evidence="4">CQN31</strain>
    </source>
</reference>
<dbReference type="RefSeq" id="WP_109872149.1">
    <property type="nucleotide sequence ID" value="NZ_QGNA01000004.1"/>
</dbReference>
<dbReference type="InterPro" id="IPR038670">
    <property type="entry name" value="HslJ-like_sf"/>
</dbReference>
<dbReference type="InterPro" id="IPR005184">
    <property type="entry name" value="DUF306_Meta_HslJ"/>
</dbReference>
<evidence type="ECO:0000313" key="4">
    <source>
        <dbReference type="Proteomes" id="UP000245765"/>
    </source>
</evidence>
<dbReference type="AlphaFoldDB" id="A0A317FBE3"/>
<feature type="domain" description="DUF306" evidence="2">
    <location>
        <begin position="142"/>
        <end position="246"/>
    </location>
</feature>
<dbReference type="Pfam" id="PF09619">
    <property type="entry name" value="YscW"/>
    <property type="match status" value="1"/>
</dbReference>
<dbReference type="Pfam" id="PF03724">
    <property type="entry name" value="META"/>
    <property type="match status" value="1"/>
</dbReference>
<accession>A0A317FBE3</accession>
<evidence type="ECO:0000313" key="3">
    <source>
        <dbReference type="EMBL" id="PWS35783.1"/>
    </source>
</evidence>
<evidence type="ECO:0000259" key="2">
    <source>
        <dbReference type="Pfam" id="PF03724"/>
    </source>
</evidence>
<dbReference type="EMBL" id="QGNA01000004">
    <property type="protein sequence ID" value="PWS35783.1"/>
    <property type="molecule type" value="Genomic_DNA"/>
</dbReference>
<keyword evidence="1" id="KW-0732">Signal</keyword>
<feature type="signal peptide" evidence="1">
    <location>
        <begin position="1"/>
        <end position="23"/>
    </location>
</feature>
<dbReference type="PANTHER" id="PTHR38013">
    <property type="entry name" value="GLYCOPROTEIN/POLYSACCHARIDE METABOLISM"/>
    <property type="match status" value="1"/>
</dbReference>
<keyword evidence="4" id="KW-1185">Reference proteome</keyword>
<dbReference type="OrthoDB" id="9809132at2"/>
<organism evidence="3 4">
    <name type="scientific">Falsiroseomonas bella</name>
    <dbReference type="NCBI Taxonomy" id="2184016"/>
    <lineage>
        <taxon>Bacteria</taxon>
        <taxon>Pseudomonadati</taxon>
        <taxon>Pseudomonadota</taxon>
        <taxon>Alphaproteobacteria</taxon>
        <taxon>Acetobacterales</taxon>
        <taxon>Roseomonadaceae</taxon>
        <taxon>Falsiroseomonas</taxon>
    </lineage>
</organism>
<name>A0A317FBE3_9PROT</name>
<proteinExistence type="predicted"/>